<keyword evidence="2" id="KW-1185">Reference proteome</keyword>
<comment type="caution">
    <text evidence="1">The sequence shown here is derived from an EMBL/GenBank/DDBJ whole genome shotgun (WGS) entry which is preliminary data.</text>
</comment>
<organism evidence="1 2">
    <name type="scientific">Racocetra fulgida</name>
    <dbReference type="NCBI Taxonomy" id="60492"/>
    <lineage>
        <taxon>Eukaryota</taxon>
        <taxon>Fungi</taxon>
        <taxon>Fungi incertae sedis</taxon>
        <taxon>Mucoromycota</taxon>
        <taxon>Glomeromycotina</taxon>
        <taxon>Glomeromycetes</taxon>
        <taxon>Diversisporales</taxon>
        <taxon>Gigasporaceae</taxon>
        <taxon>Racocetra</taxon>
    </lineage>
</organism>
<protein>
    <submittedName>
        <fullName evidence="1">8007_t:CDS:1</fullName>
    </submittedName>
</protein>
<feature type="non-terminal residue" evidence="1">
    <location>
        <position position="44"/>
    </location>
</feature>
<accession>A0A9N9K9F6</accession>
<dbReference type="AlphaFoldDB" id="A0A9N9K9F6"/>
<evidence type="ECO:0000313" key="1">
    <source>
        <dbReference type="EMBL" id="CAG8816724.1"/>
    </source>
</evidence>
<dbReference type="Proteomes" id="UP000789396">
    <property type="component" value="Unassembled WGS sequence"/>
</dbReference>
<dbReference type="EMBL" id="CAJVPZ010093258">
    <property type="protein sequence ID" value="CAG8816724.1"/>
    <property type="molecule type" value="Genomic_DNA"/>
</dbReference>
<proteinExistence type="predicted"/>
<gene>
    <name evidence="1" type="ORF">RFULGI_LOCUS19287</name>
</gene>
<reference evidence="1" key="1">
    <citation type="submission" date="2021-06" db="EMBL/GenBank/DDBJ databases">
        <authorList>
            <person name="Kallberg Y."/>
            <person name="Tangrot J."/>
            <person name="Rosling A."/>
        </authorList>
    </citation>
    <scope>NUCLEOTIDE SEQUENCE</scope>
    <source>
        <strain evidence="1">IN212</strain>
    </source>
</reference>
<evidence type="ECO:0000313" key="2">
    <source>
        <dbReference type="Proteomes" id="UP000789396"/>
    </source>
</evidence>
<name>A0A9N9K9F6_9GLOM</name>
<dbReference type="OrthoDB" id="2350370at2759"/>
<sequence length="44" mass="5220">MDSNLDSNIEENYNLKTEITEEFSNLDVEEYNESWSNKDSDLNM</sequence>